<evidence type="ECO:0000256" key="1">
    <source>
        <dbReference type="ARBA" id="ARBA00004141"/>
    </source>
</evidence>
<dbReference type="Pfam" id="PF04241">
    <property type="entry name" value="DUF423"/>
    <property type="match status" value="1"/>
</dbReference>
<evidence type="ECO:0000313" key="7">
    <source>
        <dbReference type="EMBL" id="CDO58591.1"/>
    </source>
</evidence>
<keyword evidence="5 6" id="KW-0472">Membrane</keyword>
<dbReference type="STRING" id="1458461.BN1012_Phect377"/>
<feature type="transmembrane region" description="Helical" evidence="6">
    <location>
        <begin position="46"/>
        <end position="62"/>
    </location>
</feature>
<reference evidence="7 8" key="1">
    <citation type="journal article" date="2014" name="Front. Genet.">
        <title>Genome and metabolic network of "Candidatus Phaeomarinobacter ectocarpi" Ec32, a new candidate genus of Alphaproteobacteria frequently associated with brown algae.</title>
        <authorList>
            <person name="Dittami S.M."/>
            <person name="Barbeyron T."/>
            <person name="Boyen C."/>
            <person name="Cambefort J."/>
            <person name="Collet G."/>
            <person name="Delage L."/>
            <person name="Gobet A."/>
            <person name="Groisillier A."/>
            <person name="Leblanc C."/>
            <person name="Michel G."/>
            <person name="Scornet D."/>
            <person name="Siegel A."/>
            <person name="Tapia J.E."/>
            <person name="Tonon T."/>
        </authorList>
    </citation>
    <scope>NUCLEOTIDE SEQUENCE [LARGE SCALE GENOMIC DNA]</scope>
    <source>
        <strain evidence="7 8">Ec32</strain>
    </source>
</reference>
<evidence type="ECO:0000256" key="4">
    <source>
        <dbReference type="ARBA" id="ARBA00022989"/>
    </source>
</evidence>
<dbReference type="EMBL" id="HG966617">
    <property type="protein sequence ID" value="CDO58591.1"/>
    <property type="molecule type" value="Genomic_DNA"/>
</dbReference>
<comment type="subcellular location">
    <subcellularLocation>
        <location evidence="1">Membrane</location>
        <topology evidence="1">Multi-pass membrane protein</topology>
    </subcellularLocation>
</comment>
<dbReference type="KEGG" id="pect:BN1012_Phect377"/>
<keyword evidence="3 6" id="KW-0812">Transmembrane</keyword>
<protein>
    <submittedName>
        <fullName evidence="7">COG2363</fullName>
    </submittedName>
</protein>
<keyword evidence="4 6" id="KW-1133">Transmembrane helix</keyword>
<dbReference type="HOGENOM" id="CLU_096548_3_3_5"/>
<organism evidence="7 8">
    <name type="scientific">Candidatus Phaeomarinibacter ectocarpi</name>
    <dbReference type="NCBI Taxonomy" id="1458461"/>
    <lineage>
        <taxon>Bacteria</taxon>
        <taxon>Pseudomonadati</taxon>
        <taxon>Pseudomonadota</taxon>
        <taxon>Alphaproteobacteria</taxon>
        <taxon>Hyphomicrobiales</taxon>
        <taxon>Parvibaculaceae</taxon>
        <taxon>Candidatus Phaeomarinibacter</taxon>
    </lineage>
</organism>
<evidence type="ECO:0000256" key="3">
    <source>
        <dbReference type="ARBA" id="ARBA00022692"/>
    </source>
</evidence>
<dbReference type="PANTHER" id="PTHR43461:SF1">
    <property type="entry name" value="TRANSMEMBRANE PROTEIN 256"/>
    <property type="match status" value="1"/>
</dbReference>
<evidence type="ECO:0000313" key="8">
    <source>
        <dbReference type="Proteomes" id="UP000032160"/>
    </source>
</evidence>
<dbReference type="Proteomes" id="UP000032160">
    <property type="component" value="Chromosome I"/>
</dbReference>
<keyword evidence="8" id="KW-1185">Reference proteome</keyword>
<dbReference type="PATRIC" id="fig|1458461.3.peg.376"/>
<proteinExistence type="inferred from homology"/>
<evidence type="ECO:0000256" key="6">
    <source>
        <dbReference type="SAM" id="Phobius"/>
    </source>
</evidence>
<name>X5MLP5_9HYPH</name>
<sequence>MKLWLTLAALNGFIAVAAGAFGAHGLQGRVGERALAAFETGAQYHMYHALALVGVAWLASISPQSGITATGPTVAGWAFLTGIVLFSGSLYFYGLTESRALVLITPLGGLAFLCGWATLLYAALKST</sequence>
<comment type="similarity">
    <text evidence="2">Belongs to the UPF0382 family.</text>
</comment>
<feature type="transmembrane region" description="Helical" evidence="6">
    <location>
        <begin position="74"/>
        <end position="94"/>
    </location>
</feature>
<evidence type="ECO:0000256" key="2">
    <source>
        <dbReference type="ARBA" id="ARBA00009694"/>
    </source>
</evidence>
<dbReference type="PANTHER" id="PTHR43461">
    <property type="entry name" value="TRANSMEMBRANE PROTEIN 256"/>
    <property type="match status" value="1"/>
</dbReference>
<feature type="transmembrane region" description="Helical" evidence="6">
    <location>
        <begin position="100"/>
        <end position="124"/>
    </location>
</feature>
<accession>X5MLP5</accession>
<dbReference type="RefSeq" id="WP_043949498.1">
    <property type="nucleotide sequence ID" value="NZ_HG966617.1"/>
</dbReference>
<dbReference type="AlphaFoldDB" id="X5MLP5"/>
<dbReference type="OrthoDB" id="9802121at2"/>
<dbReference type="InterPro" id="IPR006696">
    <property type="entry name" value="DUF423"/>
</dbReference>
<dbReference type="GO" id="GO:0005886">
    <property type="term" value="C:plasma membrane"/>
    <property type="evidence" value="ECO:0007669"/>
    <property type="project" value="TreeGrafter"/>
</dbReference>
<gene>
    <name evidence="7" type="ORF">BN1012_Phect377</name>
</gene>
<evidence type="ECO:0000256" key="5">
    <source>
        <dbReference type="ARBA" id="ARBA00023136"/>
    </source>
</evidence>